<evidence type="ECO:0000313" key="1">
    <source>
        <dbReference type="EMBL" id="GGW40851.1"/>
    </source>
</evidence>
<dbReference type="InterPro" id="IPR011006">
    <property type="entry name" value="CheY-like_superfamily"/>
</dbReference>
<keyword evidence="2" id="KW-1185">Reference proteome</keyword>
<dbReference type="RefSeq" id="WP_189634848.1">
    <property type="nucleotide sequence ID" value="NZ_BMYQ01000012.1"/>
</dbReference>
<proteinExistence type="predicted"/>
<evidence type="ECO:0000313" key="2">
    <source>
        <dbReference type="Proteomes" id="UP000628984"/>
    </source>
</evidence>
<gene>
    <name evidence="1" type="ORF">GCM10011452_31660</name>
</gene>
<accession>A0A918MNX5</accession>
<dbReference type="Proteomes" id="UP000628984">
    <property type="component" value="Unassembled WGS sequence"/>
</dbReference>
<sequence length="198" mass="21983">MVGTIQTPDLPQVLRKGWATLRQWVLPERRVQIRPAIPHAPQSTTAALFDSYGKLVNSANWIGRYGLICGRFAQEADQLEDWARQAGATTIRLGQGLIPFEWLIQYGAMFDFMLLDADQIGDADDVTDFCLRLRAAHPSLPVVLVSENVKAHDFSVERSPICDTTLRKPVSRAAFLLGVDSAIRNRALSGPPRSDEGR</sequence>
<dbReference type="AlphaFoldDB" id="A0A918MNX5"/>
<organism evidence="1 2">
    <name type="scientific">Gemmobacter lanyuensis</name>
    <dbReference type="NCBI Taxonomy" id="1054497"/>
    <lineage>
        <taxon>Bacteria</taxon>
        <taxon>Pseudomonadati</taxon>
        <taxon>Pseudomonadota</taxon>
        <taxon>Alphaproteobacteria</taxon>
        <taxon>Rhodobacterales</taxon>
        <taxon>Paracoccaceae</taxon>
        <taxon>Gemmobacter</taxon>
    </lineage>
</organism>
<reference evidence="1" key="2">
    <citation type="submission" date="2020-09" db="EMBL/GenBank/DDBJ databases">
        <authorList>
            <person name="Sun Q."/>
            <person name="Kim S."/>
        </authorList>
    </citation>
    <scope>NUCLEOTIDE SEQUENCE</scope>
    <source>
        <strain evidence="1">KCTC 23714</strain>
    </source>
</reference>
<name>A0A918MNX5_9RHOB</name>
<protein>
    <submittedName>
        <fullName evidence="1">Uncharacterized protein</fullName>
    </submittedName>
</protein>
<dbReference type="SUPFAM" id="SSF52172">
    <property type="entry name" value="CheY-like"/>
    <property type="match status" value="1"/>
</dbReference>
<dbReference type="EMBL" id="BMYQ01000012">
    <property type="protein sequence ID" value="GGW40851.1"/>
    <property type="molecule type" value="Genomic_DNA"/>
</dbReference>
<comment type="caution">
    <text evidence="1">The sequence shown here is derived from an EMBL/GenBank/DDBJ whole genome shotgun (WGS) entry which is preliminary data.</text>
</comment>
<reference evidence="1" key="1">
    <citation type="journal article" date="2014" name="Int. J. Syst. Evol. Microbiol.">
        <title>Complete genome sequence of Corynebacterium casei LMG S-19264T (=DSM 44701T), isolated from a smear-ripened cheese.</title>
        <authorList>
            <consortium name="US DOE Joint Genome Institute (JGI-PGF)"/>
            <person name="Walter F."/>
            <person name="Albersmeier A."/>
            <person name="Kalinowski J."/>
            <person name="Ruckert C."/>
        </authorList>
    </citation>
    <scope>NUCLEOTIDE SEQUENCE</scope>
    <source>
        <strain evidence="1">KCTC 23714</strain>
    </source>
</reference>